<comment type="caution">
    <text evidence="1">The sequence shown here is derived from an EMBL/GenBank/DDBJ whole genome shotgun (WGS) entry which is preliminary data.</text>
</comment>
<evidence type="ECO:0000313" key="2">
    <source>
        <dbReference type="Proteomes" id="UP000587586"/>
    </source>
</evidence>
<evidence type="ECO:0000313" key="1">
    <source>
        <dbReference type="EMBL" id="GFO68099.1"/>
    </source>
</evidence>
<evidence type="ECO:0008006" key="3">
    <source>
        <dbReference type="Google" id="ProtNLM"/>
    </source>
</evidence>
<name>A0A6V8NA14_9BACT</name>
<organism evidence="1 2">
    <name type="scientific">Geomonas limicola</name>
    <dbReference type="NCBI Taxonomy" id="2740186"/>
    <lineage>
        <taxon>Bacteria</taxon>
        <taxon>Pseudomonadati</taxon>
        <taxon>Thermodesulfobacteriota</taxon>
        <taxon>Desulfuromonadia</taxon>
        <taxon>Geobacterales</taxon>
        <taxon>Geobacteraceae</taxon>
        <taxon>Geomonas</taxon>
    </lineage>
</organism>
<dbReference type="Proteomes" id="UP000587586">
    <property type="component" value="Unassembled WGS sequence"/>
</dbReference>
<gene>
    <name evidence="1" type="ORF">GMLC_16780</name>
</gene>
<reference evidence="2" key="1">
    <citation type="submission" date="2020-06" db="EMBL/GenBank/DDBJ databases">
        <title>Draft genomic sequecing of Geomonas sp. Red745.</title>
        <authorList>
            <person name="Itoh H."/>
            <person name="Xu Z.X."/>
            <person name="Ushijima N."/>
            <person name="Masuda Y."/>
            <person name="Shiratori Y."/>
            <person name="Senoo K."/>
        </authorList>
    </citation>
    <scope>NUCLEOTIDE SEQUENCE [LARGE SCALE GENOMIC DNA]</scope>
    <source>
        <strain evidence="2">Red745</strain>
    </source>
</reference>
<sequence>MASPRGKQLAQVILQKIANLKDVCNGIDEATASRAPSGRWSPKEILSHLCGPEGTGHLPILTPFLTADTPTIDLRTEDPFFTEARANTSFAQLVRECEQEYQGIARFATELSDEQLGRTAYIPKLKDSPLGDHPTLDGLIAALGEYHLQSHVDHLKEILAELAP</sequence>
<dbReference type="SUPFAM" id="SSF109854">
    <property type="entry name" value="DinB/YfiT-like putative metalloenzymes"/>
    <property type="match status" value="1"/>
</dbReference>
<dbReference type="AlphaFoldDB" id="A0A6V8NA14"/>
<protein>
    <recommendedName>
        <fullName evidence="3">Maleylpyruvate isomerase</fullName>
    </recommendedName>
</protein>
<dbReference type="RefSeq" id="WP_183360626.1">
    <property type="nucleotide sequence ID" value="NZ_BLXZ01000003.1"/>
</dbReference>
<keyword evidence="2" id="KW-1185">Reference proteome</keyword>
<dbReference type="InterPro" id="IPR034660">
    <property type="entry name" value="DinB/YfiT-like"/>
</dbReference>
<dbReference type="Gene3D" id="1.20.120.450">
    <property type="entry name" value="dinb family like domain"/>
    <property type="match status" value="1"/>
</dbReference>
<proteinExistence type="predicted"/>
<accession>A0A6V8NA14</accession>
<dbReference type="EMBL" id="BLXZ01000003">
    <property type="protein sequence ID" value="GFO68099.1"/>
    <property type="molecule type" value="Genomic_DNA"/>
</dbReference>